<dbReference type="Proteomes" id="UP001216595">
    <property type="component" value="Unassembled WGS sequence"/>
</dbReference>
<keyword evidence="3" id="KW-1185">Reference proteome</keyword>
<organism evidence="2 3">
    <name type="scientific">Asticcacaulis currens</name>
    <dbReference type="NCBI Taxonomy" id="2984210"/>
    <lineage>
        <taxon>Bacteria</taxon>
        <taxon>Pseudomonadati</taxon>
        <taxon>Pseudomonadota</taxon>
        <taxon>Alphaproteobacteria</taxon>
        <taxon>Caulobacterales</taxon>
        <taxon>Caulobacteraceae</taxon>
        <taxon>Asticcacaulis</taxon>
    </lineage>
</organism>
<sequence>MAAPLTPEQRRAHLHAYADRMLRALTAMDAPETPDEVAKGIRTALMIERLYARCDASERQAHRQPIAAVDNQKLQNTPDEPGHWLDRDPVGELKAQIERMRAATRARTQPHPEAKPQPASVPPVEAKREPRMPKPRKPPSRPLTPQETALRERVLNTVAIPRPQDALLAYHDFGLIHDEDVEIIHGDRLSAFYARGETRETILKGLKQFSRADLNLLWPDLFPLDTG</sequence>
<reference evidence="2 3" key="1">
    <citation type="submission" date="2023-01" db="EMBL/GenBank/DDBJ databases">
        <title>Novel species of the genus Asticcacaulis isolated from rivers.</title>
        <authorList>
            <person name="Lu H."/>
        </authorList>
    </citation>
    <scope>NUCLEOTIDE SEQUENCE [LARGE SCALE GENOMIC DNA]</scope>
    <source>
        <strain evidence="2 3">DXS10W</strain>
    </source>
</reference>
<comment type="caution">
    <text evidence="2">The sequence shown here is derived from an EMBL/GenBank/DDBJ whole genome shotgun (WGS) entry which is preliminary data.</text>
</comment>
<feature type="region of interest" description="Disordered" evidence="1">
    <location>
        <begin position="100"/>
        <end position="147"/>
    </location>
</feature>
<evidence type="ECO:0000313" key="3">
    <source>
        <dbReference type="Proteomes" id="UP001216595"/>
    </source>
</evidence>
<feature type="region of interest" description="Disordered" evidence="1">
    <location>
        <begin position="62"/>
        <end position="88"/>
    </location>
</feature>
<dbReference type="EMBL" id="JAQQKW010000006">
    <property type="protein sequence ID" value="MDC7695009.1"/>
    <property type="molecule type" value="Genomic_DNA"/>
</dbReference>
<evidence type="ECO:0000313" key="2">
    <source>
        <dbReference type="EMBL" id="MDC7695009.1"/>
    </source>
</evidence>
<gene>
    <name evidence="2" type="ORF">PQU94_12045</name>
</gene>
<evidence type="ECO:0000256" key="1">
    <source>
        <dbReference type="SAM" id="MobiDB-lite"/>
    </source>
</evidence>
<dbReference type="RefSeq" id="WP_272741708.1">
    <property type="nucleotide sequence ID" value="NZ_JAQQKW010000006.1"/>
</dbReference>
<proteinExistence type="predicted"/>
<accession>A0ABT5IFP8</accession>
<protein>
    <submittedName>
        <fullName evidence="2">Uncharacterized protein</fullName>
    </submittedName>
</protein>
<name>A0ABT5IFP8_9CAUL</name>